<keyword evidence="2" id="KW-1185">Reference proteome</keyword>
<name>A0AAN0T9Q3_HEYCO</name>
<dbReference type="AlphaFoldDB" id="A0AAN0T9Q3"/>
<gene>
    <name evidence="1" type="ORF">SB48_HM08orf05916</name>
</gene>
<dbReference type="EMBL" id="CP010525">
    <property type="protein sequence ID" value="AJO24514.1"/>
    <property type="molecule type" value="Genomic_DNA"/>
</dbReference>
<proteinExistence type="predicted"/>
<sequence length="83" mass="9641">MGSLFGKEIKISGCSGRPQWFFAWDGTRVYSGHIDKPTPNQKWKRCETFSHWSRMQPSGILSLLARMSASFNKIWKNPVYIFL</sequence>
<organism evidence="1 2">
    <name type="scientific">Heyndrickxia coagulans</name>
    <name type="common">Weizmannia coagulans</name>
    <dbReference type="NCBI Taxonomy" id="1398"/>
    <lineage>
        <taxon>Bacteria</taxon>
        <taxon>Bacillati</taxon>
        <taxon>Bacillota</taxon>
        <taxon>Bacilli</taxon>
        <taxon>Bacillales</taxon>
        <taxon>Bacillaceae</taxon>
        <taxon>Heyndrickxia</taxon>
    </lineage>
</organism>
<accession>A0AAN0T9Q3</accession>
<evidence type="ECO:0000313" key="1">
    <source>
        <dbReference type="EMBL" id="AJO24514.1"/>
    </source>
</evidence>
<reference evidence="2" key="1">
    <citation type="submission" date="2015-01" db="EMBL/GenBank/DDBJ databases">
        <title>Comparative genome analysis of Bacillus coagulans HM-08, Clostridium butyricum HM-68, Bacillus subtilis HM-66 and Bacillus paralicheniformis BL-09.</title>
        <authorList>
            <person name="Zhang H."/>
        </authorList>
    </citation>
    <scope>NUCLEOTIDE SEQUENCE [LARGE SCALE GENOMIC DNA]</scope>
    <source>
        <strain evidence="2">HM-08</strain>
    </source>
</reference>
<evidence type="ECO:0000313" key="2">
    <source>
        <dbReference type="Proteomes" id="UP000032024"/>
    </source>
</evidence>
<dbReference type="Proteomes" id="UP000032024">
    <property type="component" value="Chromosome"/>
</dbReference>
<protein>
    <submittedName>
        <fullName evidence="1">Uncharacterized protein</fullName>
    </submittedName>
</protein>